<proteinExistence type="predicted"/>
<dbReference type="RefSeq" id="WP_246053209.1">
    <property type="nucleotide sequence ID" value="NZ_RJKE01000001.1"/>
</dbReference>
<dbReference type="Gene3D" id="3.40.50.300">
    <property type="entry name" value="P-loop containing nucleotide triphosphate hydrolases"/>
    <property type="match status" value="1"/>
</dbReference>
<keyword evidence="2" id="KW-1185">Reference proteome</keyword>
<comment type="caution">
    <text evidence="1">The sequence shown here is derived from an EMBL/GenBank/DDBJ whole genome shotgun (WGS) entry which is preliminary data.</text>
</comment>
<dbReference type="SUPFAM" id="SSF52540">
    <property type="entry name" value="P-loop containing nucleoside triphosphate hydrolases"/>
    <property type="match status" value="1"/>
</dbReference>
<evidence type="ECO:0000313" key="1">
    <source>
        <dbReference type="EMBL" id="ROO90025.1"/>
    </source>
</evidence>
<dbReference type="AlphaFoldDB" id="A0A3N1D924"/>
<reference evidence="1 2" key="1">
    <citation type="submission" date="2018-11" db="EMBL/GenBank/DDBJ databases">
        <title>Sequencing the genomes of 1000 actinobacteria strains.</title>
        <authorList>
            <person name="Klenk H.-P."/>
        </authorList>
    </citation>
    <scope>NUCLEOTIDE SEQUENCE [LARGE SCALE GENOMIC DNA]</scope>
    <source>
        <strain evidence="1 2">DSM 44254</strain>
    </source>
</reference>
<dbReference type="Proteomes" id="UP000272400">
    <property type="component" value="Unassembled WGS sequence"/>
</dbReference>
<protein>
    <recommendedName>
        <fullName evidence="3">AAA domain-containing protein</fullName>
    </recommendedName>
</protein>
<accession>A0A3N1D924</accession>
<dbReference type="InterPro" id="IPR027417">
    <property type="entry name" value="P-loop_NTPase"/>
</dbReference>
<evidence type="ECO:0000313" key="2">
    <source>
        <dbReference type="Proteomes" id="UP000272400"/>
    </source>
</evidence>
<dbReference type="EMBL" id="RJKE01000001">
    <property type="protein sequence ID" value="ROO90025.1"/>
    <property type="molecule type" value="Genomic_DNA"/>
</dbReference>
<evidence type="ECO:0008006" key="3">
    <source>
        <dbReference type="Google" id="ProtNLM"/>
    </source>
</evidence>
<sequence length="61" mass="6246">MAMGFTGPRSVDLDLIRPDGGHAGWTVLAGRNASGKTTLLRAMALAFPAPQAPPSKRGGCP</sequence>
<organism evidence="1 2">
    <name type="scientific">Actinocorallia herbida</name>
    <dbReference type="NCBI Taxonomy" id="58109"/>
    <lineage>
        <taxon>Bacteria</taxon>
        <taxon>Bacillati</taxon>
        <taxon>Actinomycetota</taxon>
        <taxon>Actinomycetes</taxon>
        <taxon>Streptosporangiales</taxon>
        <taxon>Thermomonosporaceae</taxon>
        <taxon>Actinocorallia</taxon>
    </lineage>
</organism>
<name>A0A3N1D924_9ACTN</name>
<gene>
    <name evidence="1" type="ORF">EDD29_7738</name>
</gene>